<dbReference type="KEGG" id="omr:OXIME_001349"/>
<name>A0AAX4NH41_9ARCH</name>
<organism evidence="1 2">
    <name type="scientific">Oxyplasma meridianum</name>
    <dbReference type="NCBI Taxonomy" id="3073602"/>
    <lineage>
        <taxon>Archaea</taxon>
        <taxon>Methanobacteriati</taxon>
        <taxon>Thermoplasmatota</taxon>
        <taxon>Thermoplasmata</taxon>
        <taxon>Thermoplasmatales</taxon>
        <taxon>Thermoplasmataceae</taxon>
        <taxon>Oxyplasma</taxon>
    </lineage>
</organism>
<evidence type="ECO:0000313" key="2">
    <source>
        <dbReference type="Proteomes" id="UP001451606"/>
    </source>
</evidence>
<proteinExistence type="predicted"/>
<keyword evidence="2" id="KW-1185">Reference proteome</keyword>
<gene>
    <name evidence="1" type="ORF">OXIME_001349</name>
</gene>
<accession>A0AAX4NH41</accession>
<dbReference type="AlphaFoldDB" id="A0AAX4NH41"/>
<dbReference type="GeneID" id="95968086"/>
<reference evidence="1 2" key="1">
    <citation type="submission" date="2023-09" db="EMBL/GenBank/DDBJ databases">
        <authorList>
            <person name="Golyshina O.V."/>
            <person name="Lunev E.A."/>
            <person name="Bargiela R."/>
            <person name="Gaines M.C."/>
            <person name="Daum B."/>
            <person name="Bale N.J."/>
            <person name="Koenen M."/>
            <person name="Sinninghe Damst J.S."/>
            <person name="Yakimov M."/>
            <person name="Golyshin P.N."/>
        </authorList>
    </citation>
    <scope>NUCLEOTIDE SEQUENCE [LARGE SCALE GENOMIC DNA]</scope>
    <source>
        <strain evidence="1 2">M1</strain>
    </source>
</reference>
<dbReference type="EMBL" id="CP133772">
    <property type="protein sequence ID" value="WYY00765.1"/>
    <property type="molecule type" value="Genomic_DNA"/>
</dbReference>
<sequence>MPSDVEKYLKDILRTMPSEELYFEAIREIMKDLIKEYIRKMINKNQELKSEIAQVLQDFMESKIKEYDSMARMAKVTAKIGLLTTPESIKDQAVTDFTNMFRKEIEEIIKRTF</sequence>
<protein>
    <submittedName>
        <fullName evidence="1">Nitrite reductase</fullName>
    </submittedName>
</protein>
<evidence type="ECO:0000313" key="1">
    <source>
        <dbReference type="EMBL" id="WYY00765.1"/>
    </source>
</evidence>
<dbReference type="Proteomes" id="UP001451606">
    <property type="component" value="Chromosome"/>
</dbReference>
<dbReference type="RefSeq" id="WP_393971094.1">
    <property type="nucleotide sequence ID" value="NZ_CP133772.1"/>
</dbReference>